<feature type="domain" description="Thioredoxin" evidence="1">
    <location>
        <begin position="12"/>
        <end position="72"/>
    </location>
</feature>
<proteinExistence type="predicted"/>
<dbReference type="SUPFAM" id="SSF52833">
    <property type="entry name" value="Thioredoxin-like"/>
    <property type="match status" value="1"/>
</dbReference>
<organism evidence="2 3">
    <name type="scientific">Aquabacterium soli</name>
    <dbReference type="NCBI Taxonomy" id="2493092"/>
    <lineage>
        <taxon>Bacteria</taxon>
        <taxon>Pseudomonadati</taxon>
        <taxon>Pseudomonadota</taxon>
        <taxon>Betaproteobacteria</taxon>
        <taxon>Burkholderiales</taxon>
        <taxon>Aquabacterium</taxon>
    </lineage>
</organism>
<evidence type="ECO:0000259" key="1">
    <source>
        <dbReference type="Pfam" id="PF00085"/>
    </source>
</evidence>
<dbReference type="InterPro" id="IPR013766">
    <property type="entry name" value="Thioredoxin_domain"/>
</dbReference>
<evidence type="ECO:0000313" key="3">
    <source>
        <dbReference type="Proteomes" id="UP000269265"/>
    </source>
</evidence>
<dbReference type="InterPro" id="IPR036249">
    <property type="entry name" value="Thioredoxin-like_sf"/>
</dbReference>
<accession>A0A3R8S0F0</accession>
<dbReference type="Pfam" id="PF00085">
    <property type="entry name" value="Thioredoxin"/>
    <property type="match status" value="1"/>
</dbReference>
<reference evidence="2 3" key="1">
    <citation type="submission" date="2018-12" db="EMBL/GenBank/DDBJ databases">
        <title>The whole draft genome of Aquabacterium sp. SJQ9.</title>
        <authorList>
            <person name="Sun L."/>
            <person name="Gao X."/>
            <person name="Chen W."/>
            <person name="Huang K."/>
        </authorList>
    </citation>
    <scope>NUCLEOTIDE SEQUENCE [LARGE SCALE GENOMIC DNA]</scope>
    <source>
        <strain evidence="2 3">SJQ9</strain>
    </source>
</reference>
<dbReference type="OrthoDB" id="8521206at2"/>
<evidence type="ECO:0000313" key="2">
    <source>
        <dbReference type="EMBL" id="RRS02484.1"/>
    </source>
</evidence>
<dbReference type="EMBL" id="RSED01000022">
    <property type="protein sequence ID" value="RRS02484.1"/>
    <property type="molecule type" value="Genomic_DNA"/>
</dbReference>
<protein>
    <submittedName>
        <fullName evidence="2">Thioredoxin</fullName>
    </submittedName>
</protein>
<gene>
    <name evidence="2" type="ORF">EIP75_20665</name>
</gene>
<keyword evidence="3" id="KW-1185">Reference proteome</keyword>
<name>A0A3R8S0F0_9BURK</name>
<dbReference type="Proteomes" id="UP000269265">
    <property type="component" value="Unassembled WGS sequence"/>
</dbReference>
<comment type="caution">
    <text evidence="2">The sequence shown here is derived from an EMBL/GenBank/DDBJ whole genome shotgun (WGS) entry which is preliminary data.</text>
</comment>
<sequence>MSNAAPDPTLDVVCLCADWCGTCRDYEAVFSALQKGLPQHRYHWIDIEDESALVGDVDVETFPTLLLACAGQVLFAGPVLPRLGDAQRLIEVQAAAVAHGGGAPDLAAAGLPHDQIEAFRALARQLNDRLALG</sequence>
<dbReference type="Gene3D" id="3.40.30.10">
    <property type="entry name" value="Glutaredoxin"/>
    <property type="match status" value="1"/>
</dbReference>
<dbReference type="CDD" id="cd02947">
    <property type="entry name" value="TRX_family"/>
    <property type="match status" value="1"/>
</dbReference>
<dbReference type="RefSeq" id="WP_125245087.1">
    <property type="nucleotide sequence ID" value="NZ_RSED01000022.1"/>
</dbReference>
<dbReference type="AlphaFoldDB" id="A0A3R8S0F0"/>